<evidence type="ECO:0000256" key="12">
    <source>
        <dbReference type="PIRNR" id="PIRNR004862"/>
    </source>
</evidence>
<evidence type="ECO:0000256" key="13">
    <source>
        <dbReference type="SAM" id="MobiDB-lite"/>
    </source>
</evidence>
<evidence type="ECO:0000256" key="1">
    <source>
        <dbReference type="ARBA" id="ARBA00003820"/>
    </source>
</evidence>
<comment type="subunit">
    <text evidence="11">The basal body constitutes a major portion of the flagellar organelle and consists of four rings (L,P,S, and M) mounted on a central rod. The M ring is integral to the inner membrane of the cell and may be connected to the flagellar rod via the S ring. The S (supramembrane ring) lies just distal to the M ring. The L and P rings lie in the outer membrane and the periplasmic space, respectively.</text>
</comment>
<evidence type="ECO:0000256" key="11">
    <source>
        <dbReference type="ARBA" id="ARBA00025936"/>
    </source>
</evidence>
<dbReference type="Pfam" id="PF01514">
    <property type="entry name" value="YscJ_FliF"/>
    <property type="match status" value="1"/>
</dbReference>
<evidence type="ECO:0000256" key="4">
    <source>
        <dbReference type="ARBA" id="ARBA00007971"/>
    </source>
</evidence>
<accession>A0A1H3JMY5</accession>
<evidence type="ECO:0000256" key="5">
    <source>
        <dbReference type="ARBA" id="ARBA00017949"/>
    </source>
</evidence>
<feature type="domain" description="Flagellar M-ring N-terminal" evidence="15">
    <location>
        <begin position="69"/>
        <end position="243"/>
    </location>
</feature>
<keyword evidence="18" id="KW-1185">Reference proteome</keyword>
<evidence type="ECO:0000256" key="6">
    <source>
        <dbReference type="ARBA" id="ARBA00022475"/>
    </source>
</evidence>
<feature type="compositionally biased region" description="Low complexity" evidence="13">
    <location>
        <begin position="528"/>
        <end position="537"/>
    </location>
</feature>
<feature type="transmembrane region" description="Helical" evidence="14">
    <location>
        <begin position="47"/>
        <end position="68"/>
    </location>
</feature>
<keyword evidence="10 12" id="KW-0975">Bacterial flagellum</keyword>
<reference evidence="18" key="1">
    <citation type="submission" date="2016-10" db="EMBL/GenBank/DDBJ databases">
        <authorList>
            <person name="Varghese N."/>
            <person name="Submissions S."/>
        </authorList>
    </citation>
    <scope>NUCLEOTIDE SEQUENCE [LARGE SCALE GENOMIC DNA]</scope>
    <source>
        <strain evidence="18">DSM 173</strain>
    </source>
</reference>
<dbReference type="PRINTS" id="PR01009">
    <property type="entry name" value="FLGMRINGFLIF"/>
</dbReference>
<feature type="transmembrane region" description="Helical" evidence="14">
    <location>
        <begin position="463"/>
        <end position="485"/>
    </location>
</feature>
<keyword evidence="17" id="KW-0969">Cilium</keyword>
<gene>
    <name evidence="17" type="ORF">SAMN05421644_1626</name>
</gene>
<keyword evidence="17" id="KW-0966">Cell projection</keyword>
<feature type="region of interest" description="Disordered" evidence="13">
    <location>
        <begin position="494"/>
        <end position="537"/>
    </location>
</feature>
<evidence type="ECO:0000256" key="7">
    <source>
        <dbReference type="ARBA" id="ARBA00022692"/>
    </source>
</evidence>
<comment type="similarity">
    <text evidence="4 12">Belongs to the FliF family.</text>
</comment>
<evidence type="ECO:0000259" key="15">
    <source>
        <dbReference type="Pfam" id="PF01514"/>
    </source>
</evidence>
<dbReference type="PIRSF" id="PIRSF004862">
    <property type="entry name" value="FliF"/>
    <property type="match status" value="1"/>
</dbReference>
<keyword evidence="17" id="KW-0282">Flagellum</keyword>
<keyword evidence="6" id="KW-1003">Cell membrane</keyword>
<evidence type="ECO:0000313" key="18">
    <source>
        <dbReference type="Proteomes" id="UP000198672"/>
    </source>
</evidence>
<evidence type="ECO:0000259" key="16">
    <source>
        <dbReference type="Pfam" id="PF08345"/>
    </source>
</evidence>
<sequence>MDTAVAETTTSSPTPTPPPPPAVPNTLSGRLALGLQGFRDMPVGRQIALLGILAGGLVAVVAILFWALRPTYVPLFSQLESAEAAEVMEVLTKLGVPYRVDNSSGRIEIPQQRVAETRLQLAGQGLPKAADIGFELLQQDSGFGTSRLMEGARFQRALEGELGRSIAALDSVEKARVHLAKAERSVFVRERVPPSASVVVHLKGNRSLTDTQVKAIVHLVSSSVPELMPERVTVVDHSGRLLTSNDDDNNRRLSLDHLEYTHRVESSYVDRVQALLTPLVGRDRVRVQVSADLDFAQVERTQESYNPDQGAVRSELQRDEERLGADPFVGGIPGALTNQPPAGGVVGQPAVAGQDQKAQMPSTRTQQTTRNYEVDRTISHIQEVPGTVKRLTAAVVVDYVDQVNDAGEPIRQPRSEAEMETLRELVREAIGFNGERGDSLQVRSASFVADAAEDAEPIWTQPWFLELVKIIGGLLLALIVLLAVVRPVMKLLLPKPPEPEPTPEALEKDGELPALTDGSAGEDELGEETLSLSQESTSIASLLSAPKELDRQQQLDLEAIREMVREDPKRVVQVMKQWLGEDSKSANGQ</sequence>
<evidence type="ECO:0000256" key="9">
    <source>
        <dbReference type="ARBA" id="ARBA00023136"/>
    </source>
</evidence>
<dbReference type="GO" id="GO:0071973">
    <property type="term" value="P:bacterial-type flagellum-dependent cell motility"/>
    <property type="evidence" value="ECO:0007669"/>
    <property type="project" value="InterPro"/>
</dbReference>
<evidence type="ECO:0000313" key="17">
    <source>
        <dbReference type="EMBL" id="SDY41292.1"/>
    </source>
</evidence>
<evidence type="ECO:0000256" key="8">
    <source>
        <dbReference type="ARBA" id="ARBA00022989"/>
    </source>
</evidence>
<evidence type="ECO:0000256" key="14">
    <source>
        <dbReference type="SAM" id="Phobius"/>
    </source>
</evidence>
<dbReference type="NCBIfam" id="TIGR00206">
    <property type="entry name" value="fliF"/>
    <property type="match status" value="1"/>
</dbReference>
<proteinExistence type="inferred from homology"/>
<dbReference type="PANTHER" id="PTHR30046">
    <property type="entry name" value="FLAGELLAR M-RING PROTEIN"/>
    <property type="match status" value="1"/>
</dbReference>
<dbReference type="Gene3D" id="3.30.300.30">
    <property type="match status" value="1"/>
</dbReference>
<name>A0A1H3JMY5_ALLWA</name>
<dbReference type="GO" id="GO:0009431">
    <property type="term" value="C:bacterial-type flagellum basal body, MS ring"/>
    <property type="evidence" value="ECO:0007669"/>
    <property type="project" value="InterPro"/>
</dbReference>
<organism evidence="17 18">
    <name type="scientific">Allochromatium warmingii</name>
    <name type="common">Chromatium warmingii</name>
    <dbReference type="NCBI Taxonomy" id="61595"/>
    <lineage>
        <taxon>Bacteria</taxon>
        <taxon>Pseudomonadati</taxon>
        <taxon>Pseudomonadota</taxon>
        <taxon>Gammaproteobacteria</taxon>
        <taxon>Chromatiales</taxon>
        <taxon>Chromatiaceae</taxon>
        <taxon>Allochromatium</taxon>
    </lineage>
</organism>
<evidence type="ECO:0000256" key="3">
    <source>
        <dbReference type="ARBA" id="ARBA00004651"/>
    </source>
</evidence>
<evidence type="ECO:0000256" key="10">
    <source>
        <dbReference type="ARBA" id="ARBA00023143"/>
    </source>
</evidence>
<comment type="subcellular location">
    <subcellularLocation>
        <location evidence="2 12">Bacterial flagellum basal body</location>
    </subcellularLocation>
    <subcellularLocation>
        <location evidence="3">Cell membrane</location>
        <topology evidence="3">Multi-pass membrane protein</topology>
    </subcellularLocation>
</comment>
<keyword evidence="7 14" id="KW-0812">Transmembrane</keyword>
<dbReference type="GO" id="GO:0005886">
    <property type="term" value="C:plasma membrane"/>
    <property type="evidence" value="ECO:0007669"/>
    <property type="project" value="UniProtKB-SubCell"/>
</dbReference>
<dbReference type="Proteomes" id="UP000198672">
    <property type="component" value="Unassembled WGS sequence"/>
</dbReference>
<dbReference type="InterPro" id="IPR013556">
    <property type="entry name" value="Flag_M-ring_C"/>
</dbReference>
<dbReference type="PANTHER" id="PTHR30046:SF0">
    <property type="entry name" value="FLAGELLAR M-RING PROTEIN"/>
    <property type="match status" value="1"/>
</dbReference>
<dbReference type="InterPro" id="IPR006182">
    <property type="entry name" value="FliF_N_dom"/>
</dbReference>
<dbReference type="STRING" id="61595.SAMN05421644_1626"/>
<dbReference type="InterPro" id="IPR043427">
    <property type="entry name" value="YscJ/FliF"/>
</dbReference>
<dbReference type="OrthoDB" id="8554211at2"/>
<dbReference type="EMBL" id="FNOW01000062">
    <property type="protein sequence ID" value="SDY41292.1"/>
    <property type="molecule type" value="Genomic_DNA"/>
</dbReference>
<dbReference type="Pfam" id="PF08345">
    <property type="entry name" value="YscJ_FliF_C"/>
    <property type="match status" value="1"/>
</dbReference>
<dbReference type="InterPro" id="IPR045851">
    <property type="entry name" value="AMP-bd_C_sf"/>
</dbReference>
<feature type="region of interest" description="Disordered" evidence="13">
    <location>
        <begin position="1"/>
        <end position="22"/>
    </location>
</feature>
<feature type="domain" description="Flagellar M-ring C-terminal" evidence="16">
    <location>
        <begin position="276"/>
        <end position="447"/>
    </location>
</feature>
<keyword evidence="9 14" id="KW-0472">Membrane</keyword>
<evidence type="ECO:0000256" key="2">
    <source>
        <dbReference type="ARBA" id="ARBA00004117"/>
    </source>
</evidence>
<protein>
    <recommendedName>
        <fullName evidence="5 12">Flagellar M-ring protein</fullName>
    </recommendedName>
</protein>
<dbReference type="AlphaFoldDB" id="A0A1H3JMY5"/>
<dbReference type="GO" id="GO:0003774">
    <property type="term" value="F:cytoskeletal motor activity"/>
    <property type="evidence" value="ECO:0007669"/>
    <property type="project" value="InterPro"/>
</dbReference>
<dbReference type="InterPro" id="IPR000067">
    <property type="entry name" value="FlgMring_FliF"/>
</dbReference>
<keyword evidence="8 14" id="KW-1133">Transmembrane helix</keyword>
<comment type="function">
    <text evidence="1 12">The M ring may be actively involved in energy transduction.</text>
</comment>